<name>A0A812CG88_ACAPH</name>
<accession>A0A812CG88</accession>
<dbReference type="EMBL" id="CAHIKZ030001378">
    <property type="protein sequence ID" value="CAE1261982.1"/>
    <property type="molecule type" value="Genomic_DNA"/>
</dbReference>
<comment type="caution">
    <text evidence="2">The sequence shown here is derived from an EMBL/GenBank/DDBJ whole genome shotgun (WGS) entry which is preliminary data.</text>
</comment>
<keyword evidence="1" id="KW-0472">Membrane</keyword>
<organism evidence="2 3">
    <name type="scientific">Acanthosepion pharaonis</name>
    <name type="common">Pharaoh cuttlefish</name>
    <name type="synonym">Sepia pharaonis</name>
    <dbReference type="NCBI Taxonomy" id="158019"/>
    <lineage>
        <taxon>Eukaryota</taxon>
        <taxon>Metazoa</taxon>
        <taxon>Spiralia</taxon>
        <taxon>Lophotrochozoa</taxon>
        <taxon>Mollusca</taxon>
        <taxon>Cephalopoda</taxon>
        <taxon>Coleoidea</taxon>
        <taxon>Decapodiformes</taxon>
        <taxon>Sepiida</taxon>
        <taxon>Sepiina</taxon>
        <taxon>Sepiidae</taxon>
        <taxon>Acanthosepion</taxon>
    </lineage>
</organism>
<keyword evidence="3" id="KW-1185">Reference proteome</keyword>
<keyword evidence="1" id="KW-0812">Transmembrane</keyword>
<dbReference type="AlphaFoldDB" id="A0A812CG88"/>
<protein>
    <submittedName>
        <fullName evidence="2">Uncharacterized protein</fullName>
    </submittedName>
</protein>
<evidence type="ECO:0000256" key="1">
    <source>
        <dbReference type="SAM" id="Phobius"/>
    </source>
</evidence>
<dbReference type="Proteomes" id="UP000597762">
    <property type="component" value="Unassembled WGS sequence"/>
</dbReference>
<gene>
    <name evidence="2" type="ORF">SPHA_32990</name>
</gene>
<feature type="transmembrane region" description="Helical" evidence="1">
    <location>
        <begin position="104"/>
        <end position="126"/>
    </location>
</feature>
<evidence type="ECO:0000313" key="3">
    <source>
        <dbReference type="Proteomes" id="UP000597762"/>
    </source>
</evidence>
<evidence type="ECO:0000313" key="2">
    <source>
        <dbReference type="EMBL" id="CAE1261982.1"/>
    </source>
</evidence>
<proteinExistence type="predicted"/>
<reference evidence="2" key="1">
    <citation type="submission" date="2021-01" db="EMBL/GenBank/DDBJ databases">
        <authorList>
            <person name="Li R."/>
            <person name="Bekaert M."/>
        </authorList>
    </citation>
    <scope>NUCLEOTIDE SEQUENCE</scope>
    <source>
        <strain evidence="2">Farmed</strain>
    </source>
</reference>
<keyword evidence="1" id="KW-1133">Transmembrane helix</keyword>
<sequence>MTSTTRHSPLRNKRPLQTFCKEKELNLRLKVAAFKLSRSRSTSYDEATASIKIINPLALLSSSASPANLFPFTCYPLTPDLLIFPHTSIFYQFFSFIIPLRNPLLPLLLSSFAALFILFRTPSILYRLKFEERYYFDFRPHHYLYPFISFRLTCSPLSPHLLSSIASPAILFRPTCNPLPPQLLSSSVSTANLFHLM</sequence>